<dbReference type="GO" id="GO:0036374">
    <property type="term" value="F:glutathione hydrolase activity"/>
    <property type="evidence" value="ECO:0007669"/>
    <property type="project" value="InterPro"/>
</dbReference>
<dbReference type="PANTHER" id="PTHR43881">
    <property type="entry name" value="GAMMA-GLUTAMYLTRANSPEPTIDASE (AFU_ORTHOLOGUE AFUA_4G13580)"/>
    <property type="match status" value="1"/>
</dbReference>
<feature type="compositionally biased region" description="Basic and acidic residues" evidence="1">
    <location>
        <begin position="527"/>
        <end position="537"/>
    </location>
</feature>
<dbReference type="GO" id="GO:0006751">
    <property type="term" value="P:glutathione catabolic process"/>
    <property type="evidence" value="ECO:0007669"/>
    <property type="project" value="InterPro"/>
</dbReference>
<proteinExistence type="predicted"/>
<organism evidence="2">
    <name type="scientific">marine metagenome</name>
    <dbReference type="NCBI Taxonomy" id="408172"/>
    <lineage>
        <taxon>unclassified sequences</taxon>
        <taxon>metagenomes</taxon>
        <taxon>ecological metagenomes</taxon>
    </lineage>
</organism>
<dbReference type="Pfam" id="PF01019">
    <property type="entry name" value="G_glu_transpept"/>
    <property type="match status" value="1"/>
</dbReference>
<dbReference type="InterPro" id="IPR043138">
    <property type="entry name" value="GGT_lsub"/>
</dbReference>
<dbReference type="PANTHER" id="PTHR43881:SF1">
    <property type="entry name" value="GAMMA-GLUTAMYLTRANSPEPTIDASE (AFU_ORTHOLOGUE AFUA_4G13580)"/>
    <property type="match status" value="1"/>
</dbReference>
<feature type="region of interest" description="Disordered" evidence="1">
    <location>
        <begin position="518"/>
        <end position="537"/>
    </location>
</feature>
<evidence type="ECO:0000256" key="1">
    <source>
        <dbReference type="SAM" id="MobiDB-lite"/>
    </source>
</evidence>
<dbReference type="PRINTS" id="PR01210">
    <property type="entry name" value="GGTRANSPTASE"/>
</dbReference>
<dbReference type="InterPro" id="IPR000101">
    <property type="entry name" value="GGT_peptidase"/>
</dbReference>
<evidence type="ECO:0008006" key="3">
    <source>
        <dbReference type="Google" id="ProtNLM"/>
    </source>
</evidence>
<dbReference type="Gene3D" id="3.60.20.40">
    <property type="match status" value="1"/>
</dbReference>
<gene>
    <name evidence="2" type="ORF">METZ01_LOCUS102827</name>
</gene>
<dbReference type="SUPFAM" id="SSF56235">
    <property type="entry name" value="N-terminal nucleophile aminohydrolases (Ntn hydrolases)"/>
    <property type="match status" value="1"/>
</dbReference>
<dbReference type="InterPro" id="IPR043137">
    <property type="entry name" value="GGT_ssub_C"/>
</dbReference>
<dbReference type="InterPro" id="IPR052896">
    <property type="entry name" value="GGT-like_enzyme"/>
</dbReference>
<dbReference type="Gene3D" id="1.10.246.130">
    <property type="match status" value="1"/>
</dbReference>
<evidence type="ECO:0000313" key="2">
    <source>
        <dbReference type="EMBL" id="SVA49973.1"/>
    </source>
</evidence>
<sequence>MTYFNSRRSAIIARNGVVATSQPLATQAGLRILQNGGNAVDAAVATAAALNVVEPMSTGIGGDMFALIWTEKDKEVTAINGSGRSPVGANPKDVRTKGYHSIPTDGPDAAFAVSVPGTVDGWQKCLDVHGTMPIGEVLQPAIEYADQGYPVSEVIARAWAGSEGKLKARPSGGEMLINGRAPKTGEIMRLPTLSKSLKIIAEGGPEAFYKGDMSTMISDYVQSEGGWLTKSDLATHKSDWDDPISTQYRGVTVWECPPNGHGIAALMALNIAEGFDITSMESQSADWYHYLIESMRLAYADSLQYVADPRVSPVPITELLSREYSTARRSEIRKDKSMSEVHYGQPVGHSDTVYLSVVDGQGNACSFINSLYQGFGTGLVVPGTGIALQNRGALFSLDPYHPNYLEGGKRPYQTIIPAMVTREDELLVSFGVMGGFQQPQGHLQVISNMIDFGMDSQNALDALRFSIDVQNSGTVRVEEGLDPKTINELRHRGHDVSLIKGYERGIFGGGQVISRDPSTGVLTAGSEPRKDGQAAGW</sequence>
<dbReference type="InterPro" id="IPR029055">
    <property type="entry name" value="Ntn_hydrolases_N"/>
</dbReference>
<name>A0A381WDE1_9ZZZZ</name>
<dbReference type="NCBIfam" id="TIGR00066">
    <property type="entry name" value="g_glut_trans"/>
    <property type="match status" value="1"/>
</dbReference>
<accession>A0A381WDE1</accession>
<protein>
    <recommendedName>
        <fullName evidence="3">Gamma-glutamyltransferase</fullName>
    </recommendedName>
</protein>
<dbReference type="EMBL" id="UINC01011310">
    <property type="protein sequence ID" value="SVA49973.1"/>
    <property type="molecule type" value="Genomic_DNA"/>
</dbReference>
<dbReference type="AlphaFoldDB" id="A0A381WDE1"/>
<reference evidence="2" key="1">
    <citation type="submission" date="2018-05" db="EMBL/GenBank/DDBJ databases">
        <authorList>
            <person name="Lanie J.A."/>
            <person name="Ng W.-L."/>
            <person name="Kazmierczak K.M."/>
            <person name="Andrzejewski T.M."/>
            <person name="Davidsen T.M."/>
            <person name="Wayne K.J."/>
            <person name="Tettelin H."/>
            <person name="Glass J.I."/>
            <person name="Rusch D."/>
            <person name="Podicherti R."/>
            <person name="Tsui H.-C.T."/>
            <person name="Winkler M.E."/>
        </authorList>
    </citation>
    <scope>NUCLEOTIDE SEQUENCE</scope>
</reference>